<dbReference type="EMBL" id="VTZD01000024">
    <property type="protein sequence ID" value="KAA1141949.1"/>
    <property type="molecule type" value="Genomic_DNA"/>
</dbReference>
<dbReference type="AlphaFoldDB" id="A0A5B0SXF0"/>
<protein>
    <recommendedName>
        <fullName evidence="3">Conjugal transfer protein</fullName>
    </recommendedName>
</protein>
<dbReference type="InterPro" id="IPR007973">
    <property type="entry name" value="Pilus_assembly_TraE"/>
</dbReference>
<evidence type="ECO:0000313" key="1">
    <source>
        <dbReference type="EMBL" id="KAA1141949.1"/>
    </source>
</evidence>
<comment type="caution">
    <text evidence="1">The sequence shown here is derived from an EMBL/GenBank/DDBJ whole genome shotgun (WGS) entry which is preliminary data.</text>
</comment>
<accession>A0A5B0SXF0</accession>
<evidence type="ECO:0008006" key="3">
    <source>
        <dbReference type="Google" id="ProtNLM"/>
    </source>
</evidence>
<name>A0A5B0SXF0_9ENTR</name>
<sequence length="209" mass="23827">MFKRPTAKPVKKDTSVAMNNFQKATSENKFIRVMLIISVIIGALNYDKTDKLEKRQTVVIVPFGAKSSEMLITGESASTGYMRQIARLVVNNYGSVSKASVEQKYADLLGMVYEDRVEEFRKKLNERAKYFKQFNSVSQSMELSTDQPMAIISNPSDIKYETGAKNKYRYTFTAEQRKIIGDTAKPPEPIKMHIDYTVVNGQIWLLDIQ</sequence>
<dbReference type="RefSeq" id="WP_079939726.1">
    <property type="nucleotide sequence ID" value="NZ_VTZD01000024.1"/>
</dbReference>
<dbReference type="Pfam" id="PF05309">
    <property type="entry name" value="TraE"/>
    <property type="match status" value="1"/>
</dbReference>
<evidence type="ECO:0000313" key="2">
    <source>
        <dbReference type="Proteomes" id="UP000323297"/>
    </source>
</evidence>
<reference evidence="1 2" key="1">
    <citation type="submission" date="2019-08" db="EMBL/GenBank/DDBJ databases">
        <title>Draft genome sequence of Citrobacter portucalensis strain isolated from green turtle.</title>
        <authorList>
            <person name="Fernandes M.R."/>
            <person name="Sellera F.P."/>
            <person name="Goldeberg D.W."/>
            <person name="Costa D.C."/>
            <person name="Lincopan N."/>
        </authorList>
    </citation>
    <scope>NUCLEOTIDE SEQUENCE [LARGE SCALE GENOMIC DNA]</scope>
    <source>
        <strain evidence="1 2">TV06</strain>
    </source>
</reference>
<proteinExistence type="predicted"/>
<dbReference type="Proteomes" id="UP000323297">
    <property type="component" value="Unassembled WGS sequence"/>
</dbReference>
<gene>
    <name evidence="1" type="ORF">D3H66_19440</name>
</gene>
<organism evidence="1 2">
    <name type="scientific">Citrobacter portucalensis</name>
    <dbReference type="NCBI Taxonomy" id="1639133"/>
    <lineage>
        <taxon>Bacteria</taxon>
        <taxon>Pseudomonadati</taxon>
        <taxon>Pseudomonadota</taxon>
        <taxon>Gammaproteobacteria</taxon>
        <taxon>Enterobacterales</taxon>
        <taxon>Enterobacteriaceae</taxon>
        <taxon>Citrobacter</taxon>
        <taxon>Citrobacter freundii complex</taxon>
    </lineage>
</organism>